<dbReference type="PANTHER" id="PTHR30537">
    <property type="entry name" value="HTH-TYPE TRANSCRIPTIONAL REGULATOR"/>
    <property type="match status" value="1"/>
</dbReference>
<dbReference type="Gene3D" id="1.10.10.10">
    <property type="entry name" value="Winged helix-like DNA-binding domain superfamily/Winged helix DNA-binding domain"/>
    <property type="match status" value="1"/>
</dbReference>
<evidence type="ECO:0000259" key="5">
    <source>
        <dbReference type="PROSITE" id="PS50931"/>
    </source>
</evidence>
<proteinExistence type="inferred from homology"/>
<dbReference type="Pfam" id="PF03466">
    <property type="entry name" value="LysR_substrate"/>
    <property type="match status" value="1"/>
</dbReference>
<gene>
    <name evidence="6" type="ORF">D3876_09510</name>
</gene>
<dbReference type="Gene3D" id="3.40.190.290">
    <property type="match status" value="1"/>
</dbReference>
<keyword evidence="3" id="KW-0238">DNA-binding</keyword>
<dbReference type="AlphaFoldDB" id="A0A418WKA8"/>
<sequence>MRLPDFEAWAIFAKVVEFRSFTAAADSLGLSKATVSKAVTRLEEHLGAALFHRTSRRLSLTESGKALAAHAQRIVAEAEAAEEAARGEATAPAGIVRVAAPMTFGLMHVAPAIADFLAQHPGIKVDLHFSDEKVDIIEMGFDIALRIAALPDSSLRARRLGAIDAHVVAAPAYFERHGRPTHPAQLAEHRCIAYTNVANPDLWRFRGPDGEEASVRLDGPLRCNSGEAMLPALRAGLGVARLPDFIVDADIAAGTLEPILRNWAMPPVALHLLSPPSGPRPTRVELLIEFLSTRFRKLCATESQSVRQ</sequence>
<dbReference type="PANTHER" id="PTHR30537:SF5">
    <property type="entry name" value="HTH-TYPE TRANSCRIPTIONAL ACTIVATOR TTDR-RELATED"/>
    <property type="match status" value="1"/>
</dbReference>
<name>A0A418WKA8_9SPHN</name>
<dbReference type="SUPFAM" id="SSF53850">
    <property type="entry name" value="Periplasmic binding protein-like II"/>
    <property type="match status" value="1"/>
</dbReference>
<dbReference type="Pfam" id="PF00126">
    <property type="entry name" value="HTH_1"/>
    <property type="match status" value="1"/>
</dbReference>
<keyword evidence="4" id="KW-0804">Transcription</keyword>
<dbReference type="FunFam" id="1.10.10.10:FF:000001">
    <property type="entry name" value="LysR family transcriptional regulator"/>
    <property type="match status" value="1"/>
</dbReference>
<dbReference type="SUPFAM" id="SSF46785">
    <property type="entry name" value="Winged helix' DNA-binding domain"/>
    <property type="match status" value="1"/>
</dbReference>
<dbReference type="GO" id="GO:0003700">
    <property type="term" value="F:DNA-binding transcription factor activity"/>
    <property type="evidence" value="ECO:0007669"/>
    <property type="project" value="InterPro"/>
</dbReference>
<evidence type="ECO:0000256" key="3">
    <source>
        <dbReference type="ARBA" id="ARBA00023125"/>
    </source>
</evidence>
<keyword evidence="7" id="KW-1185">Reference proteome</keyword>
<evidence type="ECO:0000256" key="2">
    <source>
        <dbReference type="ARBA" id="ARBA00023015"/>
    </source>
</evidence>
<dbReference type="GO" id="GO:0043565">
    <property type="term" value="F:sequence-specific DNA binding"/>
    <property type="evidence" value="ECO:0007669"/>
    <property type="project" value="TreeGrafter"/>
</dbReference>
<dbReference type="EMBL" id="QYUM01000003">
    <property type="protein sequence ID" value="RJF90466.1"/>
    <property type="molecule type" value="Genomic_DNA"/>
</dbReference>
<evidence type="ECO:0000256" key="1">
    <source>
        <dbReference type="ARBA" id="ARBA00009437"/>
    </source>
</evidence>
<dbReference type="PROSITE" id="PS50931">
    <property type="entry name" value="HTH_LYSR"/>
    <property type="match status" value="1"/>
</dbReference>
<reference evidence="6 7" key="1">
    <citation type="submission" date="2018-09" db="EMBL/GenBank/DDBJ databases">
        <authorList>
            <person name="Zhu H."/>
        </authorList>
    </citation>
    <scope>NUCLEOTIDE SEQUENCE [LARGE SCALE GENOMIC DNA]</scope>
    <source>
        <strain evidence="6 7">K2R01-6</strain>
    </source>
</reference>
<accession>A0A418WKA8</accession>
<dbReference type="CDD" id="cd08422">
    <property type="entry name" value="PBP2_CrgA_like"/>
    <property type="match status" value="1"/>
</dbReference>
<comment type="caution">
    <text evidence="6">The sequence shown here is derived from an EMBL/GenBank/DDBJ whole genome shotgun (WGS) entry which is preliminary data.</text>
</comment>
<evidence type="ECO:0000313" key="7">
    <source>
        <dbReference type="Proteomes" id="UP000286100"/>
    </source>
</evidence>
<dbReference type="InterPro" id="IPR036390">
    <property type="entry name" value="WH_DNA-bd_sf"/>
</dbReference>
<dbReference type="InterPro" id="IPR000847">
    <property type="entry name" value="LysR_HTH_N"/>
</dbReference>
<dbReference type="RefSeq" id="WP_119761685.1">
    <property type="nucleotide sequence ID" value="NZ_QYUM01000003.1"/>
</dbReference>
<dbReference type="GO" id="GO:0006351">
    <property type="term" value="P:DNA-templated transcription"/>
    <property type="evidence" value="ECO:0007669"/>
    <property type="project" value="TreeGrafter"/>
</dbReference>
<protein>
    <submittedName>
        <fullName evidence="6">LysR family transcriptional regulator</fullName>
    </submittedName>
</protein>
<dbReference type="OrthoDB" id="9812435at2"/>
<dbReference type="PRINTS" id="PR00039">
    <property type="entry name" value="HTHLYSR"/>
</dbReference>
<keyword evidence="2" id="KW-0805">Transcription regulation</keyword>
<dbReference type="InterPro" id="IPR058163">
    <property type="entry name" value="LysR-type_TF_proteobact-type"/>
</dbReference>
<dbReference type="Proteomes" id="UP000286100">
    <property type="component" value="Unassembled WGS sequence"/>
</dbReference>
<feature type="domain" description="HTH lysR-type" evidence="5">
    <location>
        <begin position="4"/>
        <end position="61"/>
    </location>
</feature>
<comment type="similarity">
    <text evidence="1">Belongs to the LysR transcriptional regulatory family.</text>
</comment>
<dbReference type="InterPro" id="IPR005119">
    <property type="entry name" value="LysR_subst-bd"/>
</dbReference>
<dbReference type="InterPro" id="IPR036388">
    <property type="entry name" value="WH-like_DNA-bd_sf"/>
</dbReference>
<evidence type="ECO:0000313" key="6">
    <source>
        <dbReference type="EMBL" id="RJF90466.1"/>
    </source>
</evidence>
<organism evidence="6 7">
    <name type="scientific">Sphingomonas cavernae</name>
    <dbReference type="NCBI Taxonomy" id="2320861"/>
    <lineage>
        <taxon>Bacteria</taxon>
        <taxon>Pseudomonadati</taxon>
        <taxon>Pseudomonadota</taxon>
        <taxon>Alphaproteobacteria</taxon>
        <taxon>Sphingomonadales</taxon>
        <taxon>Sphingomonadaceae</taxon>
        <taxon>Sphingomonas</taxon>
    </lineage>
</organism>
<evidence type="ECO:0000256" key="4">
    <source>
        <dbReference type="ARBA" id="ARBA00023163"/>
    </source>
</evidence>